<evidence type="ECO:0000313" key="12">
    <source>
        <dbReference type="Proteomes" id="UP000001510"/>
    </source>
</evidence>
<keyword evidence="12" id="KW-1185">Reference proteome</keyword>
<dbReference type="EMBL" id="AP009552">
    <property type="protein sequence ID" value="BAG02701.1"/>
    <property type="molecule type" value="Genomic_DNA"/>
</dbReference>
<dbReference type="EMBL" id="AP009552">
    <property type="protein sequence ID" value="BAG02522.1"/>
    <property type="molecule type" value="Genomic_DNA"/>
</dbReference>
<dbReference type="KEGG" id="mar:MAE_28790"/>
<dbReference type="EMBL" id="AP009552">
    <property type="protein sequence ID" value="BAG00898.1"/>
    <property type="molecule type" value="Genomic_DNA"/>
</dbReference>
<protein>
    <submittedName>
        <fullName evidence="4">Uncharacterized protein</fullName>
    </submittedName>
</protein>
<dbReference type="KEGG" id="mar:MAE_47770"/>
<dbReference type="PaxDb" id="449447-MAE_05150"/>
<dbReference type="KEGG" id="mar:MAE_61520"/>
<evidence type="ECO:0000313" key="9">
    <source>
        <dbReference type="EMBL" id="BAG03229.1"/>
    </source>
</evidence>
<dbReference type="EMBL" id="AP009552">
    <property type="protein sequence ID" value="BAG03229.1"/>
    <property type="molecule type" value="Genomic_DNA"/>
</dbReference>
<dbReference type="EnsemblBacteria" id="BAG02701">
    <property type="protein sequence ID" value="BAG02701"/>
    <property type="gene ID" value="MAE_28790"/>
</dbReference>
<dbReference type="EnsemblBacteria" id="BAG03229">
    <property type="protein sequence ID" value="BAG03229"/>
    <property type="gene ID" value="MAE_34070"/>
</dbReference>
<dbReference type="EnsemblBacteria" id="BAG04599">
    <property type="protein sequence ID" value="BAG04599"/>
    <property type="gene ID" value="MAE_47770"/>
</dbReference>
<dbReference type="EMBL" id="AP009552">
    <property type="protein sequence ID" value="BAG04599.1"/>
    <property type="molecule type" value="Genomic_DNA"/>
</dbReference>
<evidence type="ECO:0000313" key="11">
    <source>
        <dbReference type="EMBL" id="BAG05974.1"/>
    </source>
</evidence>
<organism evidence="4 12">
    <name type="scientific">Microcystis aeruginosa (strain NIES-843 / IAM M-2473)</name>
    <dbReference type="NCBI Taxonomy" id="449447"/>
    <lineage>
        <taxon>Bacteria</taxon>
        <taxon>Bacillati</taxon>
        <taxon>Cyanobacteriota</taxon>
        <taxon>Cyanophyceae</taxon>
        <taxon>Oscillatoriophycideae</taxon>
        <taxon>Chroococcales</taxon>
        <taxon>Microcystaceae</taxon>
        <taxon>Microcystis</taxon>
    </lineage>
</organism>
<dbReference type="EnsemblBacteria" id="BAG02299">
    <property type="protein sequence ID" value="BAG02299"/>
    <property type="gene ID" value="MAE_24770"/>
</dbReference>
<reference evidence="4 12" key="1">
    <citation type="journal article" date="2007" name="DNA Res.">
        <title>Complete genomic structure of the bloom-forming toxic cyanobacterium Microcystis aeruginosa NIES-843.</title>
        <authorList>
            <person name="Kaneko T."/>
            <person name="Nakajima N."/>
            <person name="Okamoto S."/>
            <person name="Suzuki I."/>
            <person name="Tanabe Y."/>
            <person name="Tamaoki M."/>
            <person name="Nakamura Y."/>
            <person name="Kasai F."/>
            <person name="Watanabe A."/>
            <person name="Kawashima K."/>
            <person name="Kishida Y."/>
            <person name="Ono A."/>
            <person name="Shimizu Y."/>
            <person name="Takahashi C."/>
            <person name="Minami C."/>
            <person name="Fujishiro T."/>
            <person name="Kohara M."/>
            <person name="Katoh M."/>
            <person name="Nakazaki N."/>
            <person name="Nakayama S."/>
            <person name="Yamada M."/>
            <person name="Tabata S."/>
            <person name="Watanabe M.M."/>
        </authorList>
    </citation>
    <scope>NUCLEOTIDE SEQUENCE [LARGE SCALE GENOMIC DNA]</scope>
    <source>
        <strain evidence="4">NIES-843</strain>
        <strain evidence="12">NIES-843 / IAM M-247</strain>
    </source>
</reference>
<evidence type="ECO:0000313" key="5">
    <source>
        <dbReference type="EMBL" id="BAG02521.1"/>
    </source>
</evidence>
<dbReference type="EnsemblBacteria" id="BAG02522">
    <property type="protein sequence ID" value="BAG02522"/>
    <property type="gene ID" value="MAE_27000"/>
</dbReference>
<dbReference type="EnsemblBacteria" id="BAG05974">
    <property type="protein sequence ID" value="BAG05974"/>
    <property type="gene ID" value="MAE_61520"/>
</dbReference>
<dbReference type="KEGG" id="mar:MAE_27000"/>
<dbReference type="STRING" id="449447.MAE_05150"/>
<evidence type="ECO:0000313" key="8">
    <source>
        <dbReference type="EMBL" id="BAG02862.1"/>
    </source>
</evidence>
<gene>
    <name evidence="1" type="ordered locus">MAE_05150</name>
    <name evidence="2" type="ordered locus">MAE_10640</name>
    <name evidence="3" type="ordered locus">MAE_10760</name>
    <name evidence="4" type="ordered locus">MAE_24770</name>
    <name evidence="5" type="ordered locus">MAE_26990</name>
    <name evidence="6" type="ordered locus">MAE_27000</name>
    <name evidence="7" type="ordered locus">MAE_28790</name>
    <name evidence="8" type="ordered locus">MAE_30400</name>
    <name evidence="9" type="ordered locus">MAE_34070</name>
    <name evidence="10" type="ordered locus">MAE_47770</name>
    <name evidence="11" type="ordered locus">MAE_61520</name>
</gene>
<dbReference type="KEGG" id="mar:MAE_10640"/>
<dbReference type="EnsemblBacteria" id="BAG02521">
    <property type="protein sequence ID" value="BAG02521"/>
    <property type="gene ID" value="MAE_26990"/>
</dbReference>
<dbReference type="EnsemblBacteria" id="BAG00337">
    <property type="protein sequence ID" value="BAG00337"/>
    <property type="gene ID" value="MAE_05150"/>
</dbReference>
<dbReference type="KEGG" id="mar:MAE_24770"/>
<dbReference type="EnsemblBacteria" id="BAG00886">
    <property type="protein sequence ID" value="BAG00886"/>
    <property type="gene ID" value="MAE_10640"/>
</dbReference>
<dbReference type="Proteomes" id="UP000001510">
    <property type="component" value="Chromosome"/>
</dbReference>
<evidence type="ECO:0000313" key="1">
    <source>
        <dbReference type="EMBL" id="BAG00337.1"/>
    </source>
</evidence>
<dbReference type="AlphaFoldDB" id="B0JHE7"/>
<dbReference type="KEGG" id="mar:MAE_30400"/>
<evidence type="ECO:0000313" key="10">
    <source>
        <dbReference type="EMBL" id="BAG04599.1"/>
    </source>
</evidence>
<sequence>MRLYQLINLKIRILNLFFFQGLIDDELKLNPNNTLSFLLQGDHPVKTQIL</sequence>
<evidence type="ECO:0000313" key="4">
    <source>
        <dbReference type="EMBL" id="BAG02299.1"/>
    </source>
</evidence>
<dbReference type="EMBL" id="AP009552">
    <property type="protein sequence ID" value="BAG02862.1"/>
    <property type="molecule type" value="Genomic_DNA"/>
</dbReference>
<name>B0JHE7_MICAN</name>
<dbReference type="KEGG" id="mar:MAE_26990"/>
<dbReference type="EMBL" id="AP009552">
    <property type="protein sequence ID" value="BAG05974.1"/>
    <property type="molecule type" value="Genomic_DNA"/>
</dbReference>
<evidence type="ECO:0000313" key="2">
    <source>
        <dbReference type="EMBL" id="BAG00886.1"/>
    </source>
</evidence>
<dbReference type="EMBL" id="AP009552">
    <property type="protein sequence ID" value="BAG02299.1"/>
    <property type="molecule type" value="Genomic_DNA"/>
</dbReference>
<evidence type="ECO:0000313" key="7">
    <source>
        <dbReference type="EMBL" id="BAG02701.1"/>
    </source>
</evidence>
<evidence type="ECO:0000313" key="6">
    <source>
        <dbReference type="EMBL" id="BAG02522.1"/>
    </source>
</evidence>
<dbReference type="EMBL" id="AP009552">
    <property type="protein sequence ID" value="BAG02521.1"/>
    <property type="molecule type" value="Genomic_DNA"/>
</dbReference>
<dbReference type="EMBL" id="AP009552">
    <property type="protein sequence ID" value="BAG00886.1"/>
    <property type="molecule type" value="Genomic_DNA"/>
</dbReference>
<dbReference type="KEGG" id="mar:MAE_10760"/>
<dbReference type="HOGENOM" id="CLU_3119789_0_0_3"/>
<evidence type="ECO:0000313" key="3">
    <source>
        <dbReference type="EMBL" id="BAG00898.1"/>
    </source>
</evidence>
<proteinExistence type="predicted"/>
<dbReference type="KEGG" id="mar:MAE_34070"/>
<accession>B0JHE7</accession>
<dbReference type="EMBL" id="AP009552">
    <property type="protein sequence ID" value="BAG00337.1"/>
    <property type="molecule type" value="Genomic_DNA"/>
</dbReference>
<dbReference type="KEGG" id="mar:MAE_05150"/>
<dbReference type="EnsemblBacteria" id="BAG00898">
    <property type="protein sequence ID" value="BAG00898"/>
    <property type="gene ID" value="MAE_10760"/>
</dbReference>
<dbReference type="EnsemblBacteria" id="BAG02862">
    <property type="protein sequence ID" value="BAG02862"/>
    <property type="gene ID" value="MAE_30400"/>
</dbReference>